<dbReference type="OrthoDB" id="3250756at2759"/>
<proteinExistence type="predicted"/>
<dbReference type="AlphaFoldDB" id="A0A9P7AQX8"/>
<dbReference type="Proteomes" id="UP000719766">
    <property type="component" value="Unassembled WGS sequence"/>
</dbReference>
<evidence type="ECO:0000313" key="1">
    <source>
        <dbReference type="EMBL" id="KAG1794571.1"/>
    </source>
</evidence>
<reference evidence="1" key="1">
    <citation type="journal article" date="2020" name="New Phytol.">
        <title>Comparative genomics reveals dynamic genome evolution in host specialist ectomycorrhizal fungi.</title>
        <authorList>
            <person name="Lofgren L.A."/>
            <person name="Nguyen N.H."/>
            <person name="Vilgalys R."/>
            <person name="Ruytinx J."/>
            <person name="Liao H.L."/>
            <person name="Branco S."/>
            <person name="Kuo A."/>
            <person name="LaButti K."/>
            <person name="Lipzen A."/>
            <person name="Andreopoulos W."/>
            <person name="Pangilinan J."/>
            <person name="Riley R."/>
            <person name="Hundley H."/>
            <person name="Na H."/>
            <person name="Barry K."/>
            <person name="Grigoriev I.V."/>
            <person name="Stajich J.E."/>
            <person name="Kennedy P.G."/>
        </authorList>
    </citation>
    <scope>NUCLEOTIDE SEQUENCE</scope>
    <source>
        <strain evidence="1">S12</strain>
    </source>
</reference>
<dbReference type="SUPFAM" id="SSF52047">
    <property type="entry name" value="RNI-like"/>
    <property type="match status" value="1"/>
</dbReference>
<comment type="caution">
    <text evidence="1">The sequence shown here is derived from an EMBL/GenBank/DDBJ whole genome shotgun (WGS) entry which is preliminary data.</text>
</comment>
<organism evidence="1 2">
    <name type="scientific">Suillus plorans</name>
    <dbReference type="NCBI Taxonomy" id="116603"/>
    <lineage>
        <taxon>Eukaryota</taxon>
        <taxon>Fungi</taxon>
        <taxon>Dikarya</taxon>
        <taxon>Basidiomycota</taxon>
        <taxon>Agaricomycotina</taxon>
        <taxon>Agaricomycetes</taxon>
        <taxon>Agaricomycetidae</taxon>
        <taxon>Boletales</taxon>
        <taxon>Suillineae</taxon>
        <taxon>Suillaceae</taxon>
        <taxon>Suillus</taxon>
    </lineage>
</organism>
<evidence type="ECO:0008006" key="3">
    <source>
        <dbReference type="Google" id="ProtNLM"/>
    </source>
</evidence>
<dbReference type="GeneID" id="64591605"/>
<gene>
    <name evidence="1" type="ORF">HD556DRAFT_1236624</name>
</gene>
<name>A0A9P7AQX8_9AGAM</name>
<sequence length="358" mass="41632">MSNITTMTLPPEACHRIVHWTRRCDLTALCLTSKSLQKSAEIRLYEVIMSGDINIIFRACESIVSQERLGPYVRSFYLYLNARRTQTELPTRFWNMVQKALWKMRFLDVLYIDDPARANSWILNDIPKIPFQLREANFRLPWNRHVIKFLESQNKLRQFHISGGIDEDAPQFEDGSLPDLCTFDGHLASAMHLLSLPCCLRHLRIPLDRSTNKQLLDFIPKLSTLSRTLRSLNIIHIPEELSVEAIKLISFVCPDLHYVGIIPLPMTFPHRSMIHDALLAMHNLRDLEIDVSRWSPLPNTGSLQRMLATELHTYCPSIEHIVLRTGSNRTLWYFDGNEWNIRSENGQHLLVDGLWKNR</sequence>
<evidence type="ECO:0000313" key="2">
    <source>
        <dbReference type="Proteomes" id="UP000719766"/>
    </source>
</evidence>
<keyword evidence="2" id="KW-1185">Reference proteome</keyword>
<protein>
    <recommendedName>
        <fullName evidence="3">F-box domain-containing protein</fullName>
    </recommendedName>
</protein>
<dbReference type="RefSeq" id="XP_041160682.1">
    <property type="nucleotide sequence ID" value="XM_041297841.1"/>
</dbReference>
<accession>A0A9P7AQX8</accession>
<dbReference type="EMBL" id="JABBWE010000025">
    <property type="protein sequence ID" value="KAG1794571.1"/>
    <property type="molecule type" value="Genomic_DNA"/>
</dbReference>